<dbReference type="PANTHER" id="PTHR31793:SF27">
    <property type="entry name" value="NOVEL THIOESTERASE SUPERFAMILY DOMAIN AND SAPOSIN A-TYPE DOMAIN CONTAINING PROTEIN (0610012H03RIK)"/>
    <property type="match status" value="1"/>
</dbReference>
<keyword evidence="4" id="KW-1185">Reference proteome</keyword>
<dbReference type="EMBL" id="JACKTY010000016">
    <property type="protein sequence ID" value="MCV7225572.1"/>
    <property type="molecule type" value="Genomic_DNA"/>
</dbReference>
<dbReference type="SUPFAM" id="SSF54637">
    <property type="entry name" value="Thioesterase/thiol ester dehydrase-isomerase"/>
    <property type="match status" value="1"/>
</dbReference>
<proteinExistence type="inferred from homology"/>
<dbReference type="PANTHER" id="PTHR31793">
    <property type="entry name" value="4-HYDROXYBENZOYL-COA THIOESTERASE FAMILY MEMBER"/>
    <property type="match status" value="1"/>
</dbReference>
<dbReference type="Proteomes" id="UP001526201">
    <property type="component" value="Unassembled WGS sequence"/>
</dbReference>
<dbReference type="Gene3D" id="3.10.129.10">
    <property type="entry name" value="Hotdog Thioesterase"/>
    <property type="match status" value="1"/>
</dbReference>
<accession>A0ABT3C7Y0</accession>
<gene>
    <name evidence="3" type="ORF">H7J73_05945</name>
</gene>
<dbReference type="CDD" id="cd00586">
    <property type="entry name" value="4HBT"/>
    <property type="match status" value="1"/>
</dbReference>
<evidence type="ECO:0000256" key="2">
    <source>
        <dbReference type="ARBA" id="ARBA00022801"/>
    </source>
</evidence>
<protein>
    <submittedName>
        <fullName evidence="3">Acyl-CoA thioesterase</fullName>
    </submittedName>
</protein>
<reference evidence="3 4" key="1">
    <citation type="journal article" date="2022" name="BMC Genomics">
        <title>Comparative genome analysis of mycobacteria focusing on tRNA and non-coding RNA.</title>
        <authorList>
            <person name="Behra P.R.K."/>
            <person name="Pettersson B.M.F."/>
            <person name="Ramesh M."/>
            <person name="Das S."/>
            <person name="Dasgupta S."/>
            <person name="Kirsebom L.A."/>
        </authorList>
    </citation>
    <scope>NUCLEOTIDE SEQUENCE [LARGE SCALE GENOMIC DNA]</scope>
    <source>
        <strain evidence="3 4">DSM 44078</strain>
    </source>
</reference>
<comment type="caution">
    <text evidence="3">The sequence shown here is derived from an EMBL/GenBank/DDBJ whole genome shotgun (WGS) entry which is preliminary data.</text>
</comment>
<dbReference type="InterPro" id="IPR006684">
    <property type="entry name" value="YbgC/YbaW"/>
</dbReference>
<dbReference type="PIRSF" id="PIRSF003230">
    <property type="entry name" value="YbgC"/>
    <property type="match status" value="1"/>
</dbReference>
<evidence type="ECO:0000313" key="3">
    <source>
        <dbReference type="EMBL" id="MCV7225572.1"/>
    </source>
</evidence>
<dbReference type="InterPro" id="IPR050563">
    <property type="entry name" value="4-hydroxybenzoyl-CoA_TE"/>
</dbReference>
<evidence type="ECO:0000256" key="1">
    <source>
        <dbReference type="ARBA" id="ARBA00005953"/>
    </source>
</evidence>
<organism evidence="3 4">
    <name type="scientific">Mycolicibacterium komossense</name>
    <dbReference type="NCBI Taxonomy" id="1779"/>
    <lineage>
        <taxon>Bacteria</taxon>
        <taxon>Bacillati</taxon>
        <taxon>Actinomycetota</taxon>
        <taxon>Actinomycetes</taxon>
        <taxon>Mycobacteriales</taxon>
        <taxon>Mycobacteriaceae</taxon>
        <taxon>Mycolicibacterium</taxon>
    </lineage>
</organism>
<comment type="similarity">
    <text evidence="1">Belongs to the 4-hydroxybenzoyl-CoA thioesterase family.</text>
</comment>
<dbReference type="RefSeq" id="WP_264066361.1">
    <property type="nucleotide sequence ID" value="NZ_JACKTY010000016.1"/>
</dbReference>
<name>A0ABT3C7Y0_9MYCO</name>
<keyword evidence="2" id="KW-0378">Hydrolase</keyword>
<dbReference type="Pfam" id="PF13279">
    <property type="entry name" value="4HBT_2"/>
    <property type="match status" value="1"/>
</dbReference>
<dbReference type="InterPro" id="IPR029069">
    <property type="entry name" value="HotDog_dom_sf"/>
</dbReference>
<evidence type="ECO:0000313" key="4">
    <source>
        <dbReference type="Proteomes" id="UP001526201"/>
    </source>
</evidence>
<dbReference type="NCBIfam" id="TIGR00051">
    <property type="entry name" value="YbgC/FadM family acyl-CoA thioesterase"/>
    <property type="match status" value="1"/>
</dbReference>
<sequence length="135" mass="14966">MSSATHVMPLRVRYVECDMQGRVFNAHYLTWVDMAHSEAVRDIAGGYDAMTEAGIDVVVAAAELSFRRPALFDDELVVEVRLAAPGNTSLRSEFAILRADELIAECVMTHVCVDTGTFGKSPWPAWLRDRLAEHA</sequence>